<evidence type="ECO:0000313" key="2">
    <source>
        <dbReference type="Proteomes" id="UP000198793"/>
    </source>
</evidence>
<name>A0A1H0I8L4_9HYPH</name>
<accession>A0A1H0I8L4</accession>
<reference evidence="1 2" key="1">
    <citation type="submission" date="2016-10" db="EMBL/GenBank/DDBJ databases">
        <authorList>
            <person name="de Groot N.N."/>
        </authorList>
    </citation>
    <scope>NUCLEOTIDE SEQUENCE [LARGE SCALE GENOMIC DNA]</scope>
    <source>
        <strain evidence="2">L7-484,KACC 16230,DSM 25025</strain>
    </source>
</reference>
<dbReference type="STRING" id="1166073.SAMN05192530_10517"/>
<sequence>MPASHAIRFQPEASRVLAFPRSCPTAGRLAASQQLTERQRLDLDRLRWLAMRAQLRPKPDFEAACYVLAGDPAASLERTTTAFFRGLCDNASSEMTIYRPGARTASDDELWLLRLVDSWRAGEDRLAAALVSWRVRPQARRWMRFLSARIAAALEETV</sequence>
<dbReference type="AlphaFoldDB" id="A0A1H0I8L4"/>
<dbReference type="Proteomes" id="UP000198793">
    <property type="component" value="Unassembled WGS sequence"/>
</dbReference>
<dbReference type="EMBL" id="FNIT01000005">
    <property type="protein sequence ID" value="SDO27748.1"/>
    <property type="molecule type" value="Genomic_DNA"/>
</dbReference>
<organism evidence="1 2">
    <name type="scientific">Aureimonas jatrophae</name>
    <dbReference type="NCBI Taxonomy" id="1166073"/>
    <lineage>
        <taxon>Bacteria</taxon>
        <taxon>Pseudomonadati</taxon>
        <taxon>Pseudomonadota</taxon>
        <taxon>Alphaproteobacteria</taxon>
        <taxon>Hyphomicrobiales</taxon>
        <taxon>Aurantimonadaceae</taxon>
        <taxon>Aureimonas</taxon>
    </lineage>
</organism>
<gene>
    <name evidence="1" type="ORF">SAMN05192530_10517</name>
</gene>
<dbReference type="OrthoDB" id="7854136at2"/>
<proteinExistence type="predicted"/>
<evidence type="ECO:0000313" key="1">
    <source>
        <dbReference type="EMBL" id="SDO27748.1"/>
    </source>
</evidence>
<protein>
    <submittedName>
        <fullName evidence="1">Uncharacterized protein</fullName>
    </submittedName>
</protein>
<dbReference type="RefSeq" id="WP_090673399.1">
    <property type="nucleotide sequence ID" value="NZ_FNIT01000005.1"/>
</dbReference>
<keyword evidence="2" id="KW-1185">Reference proteome</keyword>